<feature type="region of interest" description="Disordered" evidence="1">
    <location>
        <begin position="137"/>
        <end position="158"/>
    </location>
</feature>
<accession>A0ABY3RW54</accession>
<organism evidence="3 4">
    <name type="scientific">Microbacterium resistens</name>
    <dbReference type="NCBI Taxonomy" id="156977"/>
    <lineage>
        <taxon>Bacteria</taxon>
        <taxon>Bacillati</taxon>
        <taxon>Actinomycetota</taxon>
        <taxon>Actinomycetes</taxon>
        <taxon>Micrococcales</taxon>
        <taxon>Microbacteriaceae</taxon>
        <taxon>Microbacterium</taxon>
    </lineage>
</organism>
<dbReference type="Gene3D" id="3.40.630.30">
    <property type="match status" value="1"/>
</dbReference>
<dbReference type="PANTHER" id="PTHR43233">
    <property type="entry name" value="FAMILY N-ACETYLTRANSFERASE, PUTATIVE (AFU_ORTHOLOGUE AFUA_6G03350)-RELATED"/>
    <property type="match status" value="1"/>
</dbReference>
<dbReference type="PROSITE" id="PS51186">
    <property type="entry name" value="GNAT"/>
    <property type="match status" value="1"/>
</dbReference>
<sequence>MTEYEFSTDPSRLDRERIGAWMGEQAYWARGRSGETMTRAIEGSRNYGVYRTGDGDQVGYARVITDGATFAWLCDVFVASEERGNGIGKLLVAGILDDLAPLNLKRVMLATRDAHSLYAQYGFVPLPDPALFMVREASGPASSQPPDRPGSIAPDVAG</sequence>
<gene>
    <name evidence="3" type="ORF">K8F61_00075</name>
</gene>
<feature type="domain" description="N-acetyltransferase" evidence="2">
    <location>
        <begin position="4"/>
        <end position="138"/>
    </location>
</feature>
<protein>
    <submittedName>
        <fullName evidence="3">GNAT family N-acetyltransferase</fullName>
    </submittedName>
</protein>
<dbReference type="CDD" id="cd04301">
    <property type="entry name" value="NAT_SF"/>
    <property type="match status" value="1"/>
</dbReference>
<dbReference type="Pfam" id="PF00583">
    <property type="entry name" value="Acetyltransf_1"/>
    <property type="match status" value="1"/>
</dbReference>
<dbReference type="PANTHER" id="PTHR43233:SF1">
    <property type="entry name" value="FAMILY N-ACETYLTRANSFERASE, PUTATIVE (AFU_ORTHOLOGUE AFUA_6G03350)-RELATED"/>
    <property type="match status" value="1"/>
</dbReference>
<dbReference type="InterPro" id="IPR016181">
    <property type="entry name" value="Acyl_CoA_acyltransferase"/>
</dbReference>
<name>A0ABY3RW54_9MICO</name>
<evidence type="ECO:0000313" key="4">
    <source>
        <dbReference type="Proteomes" id="UP001199642"/>
    </source>
</evidence>
<reference evidence="3 4" key="1">
    <citation type="submission" date="2023-01" db="EMBL/GenBank/DDBJ databases">
        <title>Characterization of estradiol degrading bacteria Microbacterium sp. MZT7 and reveal degrading genes through genome analysis.</title>
        <authorList>
            <person name="Hao P."/>
            <person name="Gao Y."/>
        </authorList>
    </citation>
    <scope>NUCLEOTIDE SEQUENCE [LARGE SCALE GENOMIC DNA]</scope>
    <source>
        <strain evidence="3 4">MZT7</strain>
    </source>
</reference>
<keyword evidence="4" id="KW-1185">Reference proteome</keyword>
<dbReference type="EMBL" id="CP082781">
    <property type="protein sequence ID" value="UGS26677.1"/>
    <property type="molecule type" value="Genomic_DNA"/>
</dbReference>
<dbReference type="InterPro" id="IPR053144">
    <property type="entry name" value="Acetyltransferase_Butenolide"/>
</dbReference>
<dbReference type="InterPro" id="IPR000182">
    <property type="entry name" value="GNAT_dom"/>
</dbReference>
<dbReference type="SUPFAM" id="SSF55729">
    <property type="entry name" value="Acyl-CoA N-acyltransferases (Nat)"/>
    <property type="match status" value="1"/>
</dbReference>
<evidence type="ECO:0000313" key="3">
    <source>
        <dbReference type="EMBL" id="UGS26677.1"/>
    </source>
</evidence>
<evidence type="ECO:0000256" key="1">
    <source>
        <dbReference type="SAM" id="MobiDB-lite"/>
    </source>
</evidence>
<evidence type="ECO:0000259" key="2">
    <source>
        <dbReference type="PROSITE" id="PS51186"/>
    </source>
</evidence>
<dbReference type="RefSeq" id="WP_231820279.1">
    <property type="nucleotide sequence ID" value="NZ_CP082781.1"/>
</dbReference>
<dbReference type="Proteomes" id="UP001199642">
    <property type="component" value="Chromosome"/>
</dbReference>
<proteinExistence type="predicted"/>